<dbReference type="FunFam" id="3.40.50.720:FF:000304">
    <property type="entry name" value="UDP-glucose 4,6-dehydratase"/>
    <property type="match status" value="1"/>
</dbReference>
<evidence type="ECO:0000313" key="7">
    <source>
        <dbReference type="Proteomes" id="UP000009170"/>
    </source>
</evidence>
<feature type="compositionally biased region" description="Low complexity" evidence="4">
    <location>
        <begin position="346"/>
        <end position="357"/>
    </location>
</feature>
<evidence type="ECO:0000256" key="3">
    <source>
        <dbReference type="ARBA" id="ARBA00023239"/>
    </source>
</evidence>
<keyword evidence="3" id="KW-0456">Lyase</keyword>
<reference evidence="6 7" key="2">
    <citation type="journal article" date="2014" name="BMC Genomics">
        <title>An improved genome of the model marine alga Ostreococcus tauri unfolds by assessing Illumina de novo assemblies.</title>
        <authorList>
            <person name="Blanc-Mathieu R."/>
            <person name="Verhelst B."/>
            <person name="Derelle E."/>
            <person name="Rombauts S."/>
            <person name="Bouget F.Y."/>
            <person name="Carre I."/>
            <person name="Chateau A."/>
            <person name="Eyre-Walker A."/>
            <person name="Grimsley N."/>
            <person name="Moreau H."/>
            <person name="Piegu B."/>
            <person name="Rivals E."/>
            <person name="Schackwitz W."/>
            <person name="Van de Peer Y."/>
            <person name="Piganeau G."/>
        </authorList>
    </citation>
    <scope>NUCLEOTIDE SEQUENCE [LARGE SCALE GENOMIC DNA]</scope>
    <source>
        <strain evidence="7">OTTH 0595 / CCAP 157/2 / RCC745</strain>
    </source>
</reference>
<dbReference type="Gene3D" id="3.90.25.10">
    <property type="entry name" value="UDP-galactose 4-epimerase, domain 1"/>
    <property type="match status" value="1"/>
</dbReference>
<evidence type="ECO:0000313" key="6">
    <source>
        <dbReference type="EMBL" id="CEF98153.1"/>
    </source>
</evidence>
<keyword evidence="2" id="KW-0520">NAD</keyword>
<dbReference type="SUPFAM" id="SSF51735">
    <property type="entry name" value="NAD(P)-binding Rossmann-fold domains"/>
    <property type="match status" value="1"/>
</dbReference>
<evidence type="ECO:0000256" key="4">
    <source>
        <dbReference type="SAM" id="MobiDB-lite"/>
    </source>
</evidence>
<evidence type="ECO:0000259" key="5">
    <source>
        <dbReference type="Pfam" id="PF16363"/>
    </source>
</evidence>
<dbReference type="Pfam" id="PF16363">
    <property type="entry name" value="GDP_Man_Dehyd"/>
    <property type="match status" value="1"/>
</dbReference>
<dbReference type="GO" id="GO:0009225">
    <property type="term" value="P:nucleotide-sugar metabolic process"/>
    <property type="evidence" value="ECO:0007669"/>
    <property type="project" value="InterPro"/>
</dbReference>
<keyword evidence="7" id="KW-1185">Reference proteome</keyword>
<dbReference type="KEGG" id="ota:OT_ostta05g04620"/>
<dbReference type="GO" id="GO:0008460">
    <property type="term" value="F:dTDP-glucose 4,6-dehydratase activity"/>
    <property type="evidence" value="ECO:0007669"/>
    <property type="project" value="InterPro"/>
</dbReference>
<dbReference type="PANTHER" id="PTHR43000">
    <property type="entry name" value="DTDP-D-GLUCOSE 4,6-DEHYDRATASE-RELATED"/>
    <property type="match status" value="1"/>
</dbReference>
<dbReference type="Gene3D" id="3.40.50.720">
    <property type="entry name" value="NAD(P)-binding Rossmann-like Domain"/>
    <property type="match status" value="1"/>
</dbReference>
<dbReference type="InParanoid" id="A0A090N3I0"/>
<feature type="domain" description="NAD(P)-binding" evidence="5">
    <location>
        <begin position="14"/>
        <end position="314"/>
    </location>
</feature>
<dbReference type="InterPro" id="IPR005888">
    <property type="entry name" value="dTDP_Gluc_deHydtase"/>
</dbReference>
<comment type="cofactor">
    <cofactor evidence="1">
        <name>NAD(+)</name>
        <dbReference type="ChEBI" id="CHEBI:57540"/>
    </cofactor>
</comment>
<name>A0A090N3I0_OSTTA</name>
<dbReference type="GeneID" id="9834374"/>
<dbReference type="EMBL" id="CAID01000005">
    <property type="protein sequence ID" value="CEF98153.1"/>
    <property type="molecule type" value="Genomic_DNA"/>
</dbReference>
<dbReference type="InterPro" id="IPR016040">
    <property type="entry name" value="NAD(P)-bd_dom"/>
</dbReference>
<accession>A0A090N3I0</accession>
<dbReference type="CDD" id="cd05246">
    <property type="entry name" value="dTDP_GD_SDR_e"/>
    <property type="match status" value="1"/>
</dbReference>
<reference evidence="7" key="1">
    <citation type="journal article" date="2006" name="Proc. Natl. Acad. Sci. U.S.A.">
        <title>Genome analysis of the smallest free-living eukaryote Ostreococcus tauri unveils many unique features.</title>
        <authorList>
            <person name="Derelle E."/>
            <person name="Ferraz C."/>
            <person name="Rombauts S."/>
            <person name="Rouze P."/>
            <person name="Worden A.Z."/>
            <person name="Robbens S."/>
            <person name="Partensky F."/>
            <person name="Degroeve S."/>
            <person name="Echeynie S."/>
            <person name="Cooke R."/>
            <person name="Saeys Y."/>
            <person name="Wuyts J."/>
            <person name="Jabbari K."/>
            <person name="Bowler C."/>
            <person name="Panaud O."/>
            <person name="Piegu B."/>
            <person name="Ball S.G."/>
            <person name="Ral J.-P."/>
            <person name="Bouget F.-Y."/>
            <person name="Piganeau G."/>
            <person name="De Baets B."/>
            <person name="Picard A."/>
            <person name="Delseny M."/>
            <person name="Demaille J."/>
            <person name="Van de Peer Y."/>
            <person name="Moreau H."/>
        </authorList>
    </citation>
    <scope>NUCLEOTIDE SEQUENCE [LARGE SCALE GENOMIC DNA]</scope>
    <source>
        <strain evidence="7">OTTH 0595 / CCAP 157/2 / RCC745</strain>
    </source>
</reference>
<evidence type="ECO:0000256" key="2">
    <source>
        <dbReference type="ARBA" id="ARBA00023027"/>
    </source>
</evidence>
<dbReference type="AlphaFoldDB" id="A0A090N3I0"/>
<evidence type="ECO:0000256" key="1">
    <source>
        <dbReference type="ARBA" id="ARBA00001911"/>
    </source>
</evidence>
<proteinExistence type="predicted"/>
<organism evidence="6 7">
    <name type="scientific">Ostreococcus tauri</name>
    <name type="common">Marine green alga</name>
    <dbReference type="NCBI Taxonomy" id="70448"/>
    <lineage>
        <taxon>Eukaryota</taxon>
        <taxon>Viridiplantae</taxon>
        <taxon>Chlorophyta</taxon>
        <taxon>Mamiellophyceae</taxon>
        <taxon>Mamiellales</taxon>
        <taxon>Bathycoccaceae</taxon>
        <taxon>Ostreococcus</taxon>
    </lineage>
</organism>
<gene>
    <name evidence="6" type="ORF">OT_ostta05g04620</name>
</gene>
<dbReference type="InterPro" id="IPR036291">
    <property type="entry name" value="NAD(P)-bd_dom_sf"/>
</dbReference>
<dbReference type="STRING" id="70448.A0A090N3I0"/>
<dbReference type="RefSeq" id="XP_003079576.2">
    <property type="nucleotide sequence ID" value="XM_003079528.2"/>
</dbReference>
<feature type="region of interest" description="Disordered" evidence="4">
    <location>
        <begin position="333"/>
        <end position="357"/>
    </location>
</feature>
<dbReference type="OrthoDB" id="16464at2759"/>
<dbReference type="Proteomes" id="UP000009170">
    <property type="component" value="Unassembled WGS sequence"/>
</dbReference>
<comment type="caution">
    <text evidence="6">The sequence shown here is derived from an EMBL/GenBank/DDBJ whole genome shotgun (WGS) entry which is preliminary data.</text>
</comment>
<sequence>MAREGERYVPRRVLVTGGAGFIASHVVDRLLERRETREVTILDAFERSACARNVTDDARCSVVAGDVRDGALVREILRVKAIDTVLHFAAETHVDASFGNSLAFTETNVIGTHVALEAARRCGTIERFVHVSTDEVYGETLVDGGSEGTSVLAPTNPYSASKAAAEMLVVAYGTSYNLPYVITRGNNVYGPRQYPEKVIPKFIHLLRRGARVPIHGDGLALRGYMHVRDAAAAFDVVLRAGENKSIYNIGAREERTVVSVARDLCAIFNRNPEEFLEYVEDRAFNDRRYFVDSSKLEELGWRQEIEWDVGLRETVDWYHRAIDERYWGDVEPALQAHPTHPPTHSPPTRRSLDAAAAAAADADAAADAAV</sequence>
<protein>
    <submittedName>
        <fullName evidence="6">NAD-dependent epimerase/dehydratase</fullName>
    </submittedName>
</protein>